<dbReference type="EMBL" id="MT162466">
    <property type="protein sequence ID" value="QIN96693.1"/>
    <property type="molecule type" value="Genomic_DNA"/>
</dbReference>
<name>A0A6G8R5P1_9CAUD</name>
<proteinExistence type="predicted"/>
<keyword evidence="3" id="KW-1185">Reference proteome</keyword>
<dbReference type="RefSeq" id="YP_010669073.1">
    <property type="nucleotide sequence ID" value="NC_070959.1"/>
</dbReference>
<evidence type="ECO:0000313" key="2">
    <source>
        <dbReference type="EMBL" id="QIN96693.1"/>
    </source>
</evidence>
<organism evidence="2 3">
    <name type="scientific">Synechococcus phage S-N03</name>
    <dbReference type="NCBI Taxonomy" id="2718943"/>
    <lineage>
        <taxon>Viruses</taxon>
        <taxon>Duplodnaviria</taxon>
        <taxon>Heunggongvirae</taxon>
        <taxon>Uroviricota</taxon>
        <taxon>Caudoviricetes</taxon>
        <taxon>Pantevenvirales</taxon>
        <taxon>Kyanoviridae</taxon>
        <taxon>Huanghaivirus</taxon>
        <taxon>Huanghaivirus snothree</taxon>
    </lineage>
</organism>
<evidence type="ECO:0000313" key="3">
    <source>
        <dbReference type="Proteomes" id="UP000502617"/>
    </source>
</evidence>
<keyword evidence="1" id="KW-0812">Transmembrane</keyword>
<dbReference type="KEGG" id="vg:77945227"/>
<sequence length="37" mass="4203">MFHTVIDFSIHWVAPVMMGGFFVALPHLLNNLKPGKH</sequence>
<keyword evidence="1" id="KW-0472">Membrane</keyword>
<keyword evidence="1" id="KW-1133">Transmembrane helix</keyword>
<evidence type="ECO:0000256" key="1">
    <source>
        <dbReference type="SAM" id="Phobius"/>
    </source>
</evidence>
<feature type="transmembrane region" description="Helical" evidence="1">
    <location>
        <begin position="12"/>
        <end position="29"/>
    </location>
</feature>
<dbReference type="GeneID" id="77945227"/>
<reference evidence="2 3" key="1">
    <citation type="submission" date="2020-03" db="EMBL/GenBank/DDBJ databases">
        <title>The Isolation and Genome Sequence of a Novel Cyanophage S-N03 from the Huanghai Sea, China.</title>
        <authorList>
            <person name="Jiang T."/>
        </authorList>
    </citation>
    <scope>NUCLEOTIDE SEQUENCE [LARGE SCALE GENOMIC DNA]</scope>
</reference>
<protein>
    <submittedName>
        <fullName evidence="2">Uncharacterized protein</fullName>
    </submittedName>
</protein>
<dbReference type="Proteomes" id="UP000502617">
    <property type="component" value="Segment"/>
</dbReference>
<accession>A0A6G8R5P1</accession>